<comment type="caution">
    <text evidence="1">The sequence shown here is derived from an EMBL/GenBank/DDBJ whole genome shotgun (WGS) entry which is preliminary data.</text>
</comment>
<accession>A0ACC1N931</accession>
<dbReference type="Proteomes" id="UP001143910">
    <property type="component" value="Unassembled WGS sequence"/>
</dbReference>
<gene>
    <name evidence="1" type="ORF">NQ176_g5527</name>
</gene>
<evidence type="ECO:0000313" key="2">
    <source>
        <dbReference type="Proteomes" id="UP001143910"/>
    </source>
</evidence>
<dbReference type="EMBL" id="JANJQO010000709">
    <property type="protein sequence ID" value="KAJ2975424.1"/>
    <property type="molecule type" value="Genomic_DNA"/>
</dbReference>
<evidence type="ECO:0000313" key="1">
    <source>
        <dbReference type="EMBL" id="KAJ2975424.1"/>
    </source>
</evidence>
<reference evidence="1" key="1">
    <citation type="submission" date="2022-08" db="EMBL/GenBank/DDBJ databases">
        <title>Genome Sequence of Lecanicillium fungicola.</title>
        <authorList>
            <person name="Buettner E."/>
        </authorList>
    </citation>
    <scope>NUCLEOTIDE SEQUENCE</scope>
    <source>
        <strain evidence="1">Babe33</strain>
    </source>
</reference>
<sequence length="495" mass="55557">MRLINCANLNLVEVADCSTINYAILSHTWEEGEEVQWDEFVNRTATEKRGWEKIQKACSLAIADGYDFLWCDTCCINKSSSAELTEAINSMFPWYAKSSICYAYLADYDQSTPGSIIGASRWFTRGWTLQELIAPTRIRFYDASWTDIGTKASLCNDISKITGIEQKVLQGFEGCDLSDVLSQVPVARRMSWAARRQTTRVEDVAYCLLGIFGVNLPLLYGEGERAFIRLQEEIIKGSNDLSVFAWRSADCPSSNSSCGCFSGVFASHPSSFRDSGHIDTSTNLIFDPNFTLTNKGVKIKTRLEHFGETGLHGMLLNCHDAVRPSESQLGIFLKHQGASVFARARPHEFTTTASSNSEHKTLFLSRLLSQSMAKSLHTVHRWAFVIPNLPHPFCNQWTTNLVEPKALWDSGKRLFITAGLDEFVGCCEFKAKDTPYVEGDKQIFLFFGYGYGLQPWLKVITGESMSSLSGLLGNWKRVAERLLEIRDVETVNLCF</sequence>
<name>A0ACC1N931_9HYPO</name>
<keyword evidence="2" id="KW-1185">Reference proteome</keyword>
<protein>
    <submittedName>
        <fullName evidence="1">Uncharacterized protein</fullName>
    </submittedName>
</protein>
<proteinExistence type="predicted"/>
<organism evidence="1 2">
    <name type="scientific">Zarea fungicola</name>
    <dbReference type="NCBI Taxonomy" id="93591"/>
    <lineage>
        <taxon>Eukaryota</taxon>
        <taxon>Fungi</taxon>
        <taxon>Dikarya</taxon>
        <taxon>Ascomycota</taxon>
        <taxon>Pezizomycotina</taxon>
        <taxon>Sordariomycetes</taxon>
        <taxon>Hypocreomycetidae</taxon>
        <taxon>Hypocreales</taxon>
        <taxon>Cordycipitaceae</taxon>
        <taxon>Zarea</taxon>
    </lineage>
</organism>